<dbReference type="PROSITE" id="PS50949">
    <property type="entry name" value="HTH_GNTR"/>
    <property type="match status" value="1"/>
</dbReference>
<dbReference type="Pfam" id="PF00392">
    <property type="entry name" value="GntR"/>
    <property type="match status" value="1"/>
</dbReference>
<comment type="caution">
    <text evidence="5">The sequence shown here is derived from an EMBL/GenBank/DDBJ whole genome shotgun (WGS) entry which is preliminary data.</text>
</comment>
<protein>
    <submittedName>
        <fullName evidence="5">Winged helix-turn-helix domain-containing protein</fullName>
    </submittedName>
</protein>
<evidence type="ECO:0000256" key="2">
    <source>
        <dbReference type="ARBA" id="ARBA00023125"/>
    </source>
</evidence>
<evidence type="ECO:0000259" key="4">
    <source>
        <dbReference type="PROSITE" id="PS50949"/>
    </source>
</evidence>
<dbReference type="EMBL" id="JAINVB010000001">
    <property type="protein sequence ID" value="MCK0086245.1"/>
    <property type="molecule type" value="Genomic_DNA"/>
</dbReference>
<name>A0AAW5F3Z4_CLOSY</name>
<dbReference type="PANTHER" id="PTHR38445:SF9">
    <property type="entry name" value="HTH-TYPE TRANSCRIPTIONAL REPRESSOR YTRA"/>
    <property type="match status" value="1"/>
</dbReference>
<dbReference type="EMBL" id="JAQLGM010000012">
    <property type="protein sequence ID" value="MDB1999928.1"/>
    <property type="molecule type" value="Genomic_DNA"/>
</dbReference>
<dbReference type="RefSeq" id="WP_003507603.1">
    <property type="nucleotide sequence ID" value="NZ_CABKPP010000003.1"/>
</dbReference>
<evidence type="ECO:0000313" key="5">
    <source>
        <dbReference type="EMBL" id="MCK0086245.1"/>
    </source>
</evidence>
<feature type="domain" description="HTH gntR-type" evidence="4">
    <location>
        <begin position="10"/>
        <end position="78"/>
    </location>
</feature>
<dbReference type="Proteomes" id="UP001300871">
    <property type="component" value="Unassembled WGS sequence"/>
</dbReference>
<dbReference type="GO" id="GO:0003677">
    <property type="term" value="F:DNA binding"/>
    <property type="evidence" value="ECO:0007669"/>
    <property type="project" value="UniProtKB-KW"/>
</dbReference>
<dbReference type="InterPro" id="IPR000524">
    <property type="entry name" value="Tscrpt_reg_HTH_GntR"/>
</dbReference>
<organism evidence="5 7">
    <name type="scientific">Clostridium symbiosum</name>
    <name type="common">Bacteroides symbiosus</name>
    <dbReference type="NCBI Taxonomy" id="1512"/>
    <lineage>
        <taxon>Bacteria</taxon>
        <taxon>Bacillati</taxon>
        <taxon>Bacillota</taxon>
        <taxon>Clostridia</taxon>
        <taxon>Lachnospirales</taxon>
        <taxon>Lachnospiraceae</taxon>
        <taxon>Otoolea</taxon>
    </lineage>
</organism>
<dbReference type="CDD" id="cd07377">
    <property type="entry name" value="WHTH_GntR"/>
    <property type="match status" value="1"/>
</dbReference>
<evidence type="ECO:0000256" key="1">
    <source>
        <dbReference type="ARBA" id="ARBA00023015"/>
    </source>
</evidence>
<dbReference type="PANTHER" id="PTHR38445">
    <property type="entry name" value="HTH-TYPE TRANSCRIPTIONAL REPRESSOR YTRA"/>
    <property type="match status" value="1"/>
</dbReference>
<reference evidence="5" key="1">
    <citation type="journal article" date="2022" name="Cell Host Microbe">
        <title>Colonization of the live biotherapeutic product VE303 and modulation of the microbiota and metabolites in healthy volunteers.</title>
        <authorList>
            <person name="Dsouza M."/>
            <person name="Menon R."/>
            <person name="Crossette E."/>
            <person name="Bhattarai S.K."/>
            <person name="Schneider J."/>
            <person name="Kim Y.G."/>
            <person name="Reddy S."/>
            <person name="Caballero S."/>
            <person name="Felix C."/>
            <person name="Cornacchione L."/>
            <person name="Hendrickson J."/>
            <person name="Watson A.R."/>
            <person name="Minot S.S."/>
            <person name="Greenfield N."/>
            <person name="Schopf L."/>
            <person name="Szabady R."/>
            <person name="Patarroyo J."/>
            <person name="Smith W."/>
            <person name="Harrison P."/>
            <person name="Kuijper E.J."/>
            <person name="Kelly C.P."/>
            <person name="Olle B."/>
            <person name="Bobilev D."/>
            <person name="Silber J.L."/>
            <person name="Bucci V."/>
            <person name="Roberts B."/>
            <person name="Faith J."/>
            <person name="Norman J.M."/>
        </authorList>
    </citation>
    <scope>NUCLEOTIDE SEQUENCE</scope>
    <source>
        <strain evidence="5">VE303-04</strain>
    </source>
</reference>
<dbReference type="SMART" id="SM00345">
    <property type="entry name" value="HTH_GNTR"/>
    <property type="match status" value="1"/>
</dbReference>
<evidence type="ECO:0000313" key="7">
    <source>
        <dbReference type="Proteomes" id="UP001203136"/>
    </source>
</evidence>
<sequence>MDVEVFDGSEPAYKQLCEKIIKAITEGELKPGDRLPSEAALYHSTGLSKGTIRMAYEELEHKGCIKRSRGSGTYIQEWRSERQKMQAYREKVLRAGIPAEEAFQLIEEACRKKFSKKEEVQAALFDCTPEIAADISRKIEERFKFLPVCYDVYEVLEAFGGIVPEAELWLTTTAHYHELQNLAKAYNKTLIKLQISVDDKVVETLSGLSGSCIVGIIYESRDFIKHVSLLTSSLCKHNTYFICRKDEWKDRRSLLDSKPVCWIVPARYEEMKTEAEKEENMDVLFYRYKILPDSYTDLEAYLQEV</sequence>
<dbReference type="Gene3D" id="1.10.10.10">
    <property type="entry name" value="Winged helix-like DNA-binding domain superfamily/Winged helix DNA-binding domain"/>
    <property type="match status" value="1"/>
</dbReference>
<keyword evidence="3" id="KW-0804">Transcription</keyword>
<keyword evidence="2" id="KW-0238">DNA-binding</keyword>
<proteinExistence type="predicted"/>
<dbReference type="AlphaFoldDB" id="A0AAW5F3Z4"/>
<dbReference type="GO" id="GO:0003700">
    <property type="term" value="F:DNA-binding transcription factor activity"/>
    <property type="evidence" value="ECO:0007669"/>
    <property type="project" value="InterPro"/>
</dbReference>
<dbReference type="InterPro" id="IPR036390">
    <property type="entry name" value="WH_DNA-bd_sf"/>
</dbReference>
<evidence type="ECO:0000313" key="6">
    <source>
        <dbReference type="EMBL" id="MDB1999928.1"/>
    </source>
</evidence>
<evidence type="ECO:0000256" key="3">
    <source>
        <dbReference type="ARBA" id="ARBA00023163"/>
    </source>
</evidence>
<accession>A0AAW5F3Z4</accession>
<keyword evidence="1" id="KW-0805">Transcription regulation</keyword>
<dbReference type="GeneID" id="57970604"/>
<dbReference type="Proteomes" id="UP001203136">
    <property type="component" value="Unassembled WGS sequence"/>
</dbReference>
<reference evidence="6" key="2">
    <citation type="submission" date="2023-01" db="EMBL/GenBank/DDBJ databases">
        <title>Human gut microbiome strain richness.</title>
        <authorList>
            <person name="Chen-Liaw A."/>
        </authorList>
    </citation>
    <scope>NUCLEOTIDE SEQUENCE</scope>
    <source>
        <strain evidence="6">B1_m1001713B170214d0_201011</strain>
    </source>
</reference>
<gene>
    <name evidence="5" type="ORF">K5I21_10270</name>
    <name evidence="6" type="ORF">PM006_06910</name>
</gene>
<dbReference type="SUPFAM" id="SSF46785">
    <property type="entry name" value="Winged helix' DNA-binding domain"/>
    <property type="match status" value="1"/>
</dbReference>
<dbReference type="InterPro" id="IPR036388">
    <property type="entry name" value="WH-like_DNA-bd_sf"/>
</dbReference>